<evidence type="ECO:0000256" key="1">
    <source>
        <dbReference type="SAM" id="MobiDB-lite"/>
    </source>
</evidence>
<accession>A0ABX0X726</accession>
<dbReference type="EMBL" id="JAATJH010000001">
    <property type="protein sequence ID" value="NJC24801.1"/>
    <property type="molecule type" value="Genomic_DNA"/>
</dbReference>
<proteinExistence type="predicted"/>
<sequence length="132" mass="14714">MSFTTLQGTIKFNGEQYPVRLDFGAIRRSLPLFGLKNLSEFDTMMQMLSKNEFPADAVEPFIRNVIGAGLSWEKDERPTPKIEDVERAINEYMGLFTDVVMALVPDAGKAPEESKEKKAKAKAPAKKSTTKA</sequence>
<comment type="caution">
    <text evidence="2">The sequence shown here is derived from an EMBL/GenBank/DDBJ whole genome shotgun (WGS) entry which is preliminary data.</text>
</comment>
<organism evidence="2 3">
    <name type="scientific">Neolewinella antarctica</name>
    <dbReference type="NCBI Taxonomy" id="442734"/>
    <lineage>
        <taxon>Bacteria</taxon>
        <taxon>Pseudomonadati</taxon>
        <taxon>Bacteroidota</taxon>
        <taxon>Saprospiria</taxon>
        <taxon>Saprospirales</taxon>
        <taxon>Lewinellaceae</taxon>
        <taxon>Neolewinella</taxon>
    </lineage>
</organism>
<gene>
    <name evidence="2" type="ORF">GGR27_000282</name>
</gene>
<reference evidence="2 3" key="1">
    <citation type="submission" date="2020-03" db="EMBL/GenBank/DDBJ databases">
        <title>Genomic Encyclopedia of Type Strains, Phase IV (KMG-IV): sequencing the most valuable type-strain genomes for metagenomic binning, comparative biology and taxonomic classification.</title>
        <authorList>
            <person name="Goeker M."/>
        </authorList>
    </citation>
    <scope>NUCLEOTIDE SEQUENCE [LARGE SCALE GENOMIC DNA]</scope>
    <source>
        <strain evidence="2 3">DSM 105096</strain>
    </source>
</reference>
<evidence type="ECO:0000313" key="3">
    <source>
        <dbReference type="Proteomes" id="UP000770785"/>
    </source>
</evidence>
<protein>
    <recommendedName>
        <fullName evidence="4">Tail assembly chaperone</fullName>
    </recommendedName>
</protein>
<dbReference type="RefSeq" id="WP_168035609.1">
    <property type="nucleotide sequence ID" value="NZ_JAATJH010000001.1"/>
</dbReference>
<feature type="region of interest" description="Disordered" evidence="1">
    <location>
        <begin position="108"/>
        <end position="132"/>
    </location>
</feature>
<name>A0ABX0X726_9BACT</name>
<evidence type="ECO:0000313" key="2">
    <source>
        <dbReference type="EMBL" id="NJC24801.1"/>
    </source>
</evidence>
<feature type="compositionally biased region" description="Basic residues" evidence="1">
    <location>
        <begin position="117"/>
        <end position="132"/>
    </location>
</feature>
<keyword evidence="3" id="KW-1185">Reference proteome</keyword>
<dbReference type="Proteomes" id="UP000770785">
    <property type="component" value="Unassembled WGS sequence"/>
</dbReference>
<evidence type="ECO:0008006" key="4">
    <source>
        <dbReference type="Google" id="ProtNLM"/>
    </source>
</evidence>